<dbReference type="NCBIfam" id="TIGR02595">
    <property type="entry name" value="PEP_CTERM"/>
    <property type="match status" value="1"/>
</dbReference>
<gene>
    <name evidence="3" type="ORF">Mal64_27610</name>
</gene>
<name>A0A5C5ZLB1_9BACT</name>
<evidence type="ECO:0000259" key="2">
    <source>
        <dbReference type="Pfam" id="PF07589"/>
    </source>
</evidence>
<dbReference type="InterPro" id="IPR013424">
    <property type="entry name" value="Ice-binding_C"/>
</dbReference>
<feature type="chain" id="PRO_5022873248" description="Ice-binding protein C-terminal domain-containing protein" evidence="1">
    <location>
        <begin position="25"/>
        <end position="322"/>
    </location>
</feature>
<proteinExistence type="predicted"/>
<comment type="caution">
    <text evidence="3">The sequence shown here is derived from an EMBL/GenBank/DDBJ whole genome shotgun (WGS) entry which is preliminary data.</text>
</comment>
<evidence type="ECO:0000313" key="3">
    <source>
        <dbReference type="EMBL" id="TWT87223.1"/>
    </source>
</evidence>
<dbReference type="EMBL" id="SJPQ01000003">
    <property type="protein sequence ID" value="TWT87223.1"/>
    <property type="molecule type" value="Genomic_DNA"/>
</dbReference>
<accession>A0A5C5ZLB1</accession>
<feature type="signal peptide" evidence="1">
    <location>
        <begin position="1"/>
        <end position="24"/>
    </location>
</feature>
<dbReference type="AlphaFoldDB" id="A0A5C5ZLB1"/>
<evidence type="ECO:0000313" key="4">
    <source>
        <dbReference type="Proteomes" id="UP000315440"/>
    </source>
</evidence>
<dbReference type="Proteomes" id="UP000315440">
    <property type="component" value="Unassembled WGS sequence"/>
</dbReference>
<keyword evidence="1" id="KW-0732">Signal</keyword>
<protein>
    <recommendedName>
        <fullName evidence="2">Ice-binding protein C-terminal domain-containing protein</fullName>
    </recommendedName>
</protein>
<sequence precursor="true">MSRLHLGSTALMAGLLLVAANAQAQVLFSDNMESGAGWSVNSTNADYAATFGFDYGDVPTFYDVPEAPNTQPGDAATTGVLLESNINDPPGANTFNLFPTGQSFSGNYKLRFDAWTNYDVNERINGGSAGTTEFIGGGVGYDGVAAAFDVGASVIATNDGGSGSDWRVFADGSFLATDEMIAGTRNGFDAHYADFLPGVAPPLGQFQSSADPGTAGSPGFQWITFEIETGPLGVVAVSIEKPGGDRLNIARVRDAYDAGDGDITTDGNIQLIYTDLFSSQTIAPYWTYGIIDNVEVTATPEPTSAALVALGLLGVAGRRRRR</sequence>
<dbReference type="NCBIfam" id="TIGR03901">
    <property type="entry name" value="MYXO-CTERM"/>
    <property type="match status" value="1"/>
</dbReference>
<reference evidence="3 4" key="1">
    <citation type="submission" date="2019-02" db="EMBL/GenBank/DDBJ databases">
        <title>Deep-cultivation of Planctomycetes and their phenomic and genomic characterization uncovers novel biology.</title>
        <authorList>
            <person name="Wiegand S."/>
            <person name="Jogler M."/>
            <person name="Boedeker C."/>
            <person name="Pinto D."/>
            <person name="Vollmers J."/>
            <person name="Rivas-Marin E."/>
            <person name="Kohn T."/>
            <person name="Peeters S.H."/>
            <person name="Heuer A."/>
            <person name="Rast P."/>
            <person name="Oberbeckmann S."/>
            <person name="Bunk B."/>
            <person name="Jeske O."/>
            <person name="Meyerdierks A."/>
            <person name="Storesund J.E."/>
            <person name="Kallscheuer N."/>
            <person name="Luecker S."/>
            <person name="Lage O.M."/>
            <person name="Pohl T."/>
            <person name="Merkel B.J."/>
            <person name="Hornburger P."/>
            <person name="Mueller R.-W."/>
            <person name="Bruemmer F."/>
            <person name="Labrenz M."/>
            <person name="Spormann A.M."/>
            <person name="Op Den Camp H."/>
            <person name="Overmann J."/>
            <person name="Amann R."/>
            <person name="Jetten M.S.M."/>
            <person name="Mascher T."/>
            <person name="Medema M.H."/>
            <person name="Devos D.P."/>
            <person name="Kaster A.-K."/>
            <person name="Ovreas L."/>
            <person name="Rohde M."/>
            <person name="Galperin M.Y."/>
            <person name="Jogler C."/>
        </authorList>
    </citation>
    <scope>NUCLEOTIDE SEQUENCE [LARGE SCALE GENOMIC DNA]</scope>
    <source>
        <strain evidence="3 4">Mal64</strain>
    </source>
</reference>
<keyword evidence="4" id="KW-1185">Reference proteome</keyword>
<organism evidence="3 4">
    <name type="scientific">Pseudobythopirellula maris</name>
    <dbReference type="NCBI Taxonomy" id="2527991"/>
    <lineage>
        <taxon>Bacteria</taxon>
        <taxon>Pseudomonadati</taxon>
        <taxon>Planctomycetota</taxon>
        <taxon>Planctomycetia</taxon>
        <taxon>Pirellulales</taxon>
        <taxon>Lacipirellulaceae</taxon>
        <taxon>Pseudobythopirellula</taxon>
    </lineage>
</organism>
<feature type="domain" description="Ice-binding protein C-terminal" evidence="2">
    <location>
        <begin position="298"/>
        <end position="320"/>
    </location>
</feature>
<dbReference type="OrthoDB" id="270582at2"/>
<dbReference type="RefSeq" id="WP_146401180.1">
    <property type="nucleotide sequence ID" value="NZ_SJPQ01000003.1"/>
</dbReference>
<dbReference type="Pfam" id="PF07589">
    <property type="entry name" value="PEP-CTERM"/>
    <property type="match status" value="1"/>
</dbReference>
<evidence type="ECO:0000256" key="1">
    <source>
        <dbReference type="SAM" id="SignalP"/>
    </source>
</evidence>
<dbReference type="InterPro" id="IPR024038">
    <property type="entry name" value="MYXO-CTERM"/>
</dbReference>